<dbReference type="VEuPathDB" id="MicrosporidiaDB:CWI39_2955p0010"/>
<organism evidence="3 4">
    <name type="scientific">Hamiltosporidium magnivora</name>
    <dbReference type="NCBI Taxonomy" id="148818"/>
    <lineage>
        <taxon>Eukaryota</taxon>
        <taxon>Fungi</taxon>
        <taxon>Fungi incertae sedis</taxon>
        <taxon>Microsporidia</taxon>
        <taxon>Dubosqiidae</taxon>
        <taxon>Hamiltosporidium</taxon>
    </lineage>
</organism>
<comment type="caution">
    <text evidence="3">The sequence shown here is derived from an EMBL/GenBank/DDBJ whole genome shotgun (WGS) entry which is preliminary data.</text>
</comment>
<dbReference type="InterPro" id="IPR042855">
    <property type="entry name" value="V_SNARE_CC"/>
</dbReference>
<dbReference type="Pfam" id="PF00957">
    <property type="entry name" value="Synaptobrevin"/>
    <property type="match status" value="1"/>
</dbReference>
<name>A0A4Q9KSG4_9MICR</name>
<sequence length="108" mass="12625">MKPKVFLTAKDEKENKDTKIMSNKAYETANHIAKTYRDILMDMSGRNDELQVLLRKSSELDIKTSALAKRSGKKRKEMVYKYYKYVIYLVFIILVIFAFSGIYALGKR</sequence>
<dbReference type="Gene3D" id="1.20.5.110">
    <property type="match status" value="1"/>
</dbReference>
<evidence type="ECO:0000259" key="2">
    <source>
        <dbReference type="Pfam" id="PF00957"/>
    </source>
</evidence>
<feature type="domain" description="V-SNARE coiled-coil homology" evidence="2">
    <location>
        <begin position="40"/>
        <end position="98"/>
    </location>
</feature>
<gene>
    <name evidence="3" type="ORF">CWI39_2955p0010</name>
</gene>
<keyword evidence="1" id="KW-0472">Membrane</keyword>
<dbReference type="EMBL" id="PIXR01002955">
    <property type="protein sequence ID" value="TBT97425.1"/>
    <property type="molecule type" value="Genomic_DNA"/>
</dbReference>
<accession>A0A4Q9KSG4</accession>
<keyword evidence="1" id="KW-1133">Transmembrane helix</keyword>
<protein>
    <recommendedName>
        <fullName evidence="2">V-SNARE coiled-coil homology domain-containing protein</fullName>
    </recommendedName>
</protein>
<dbReference type="AlphaFoldDB" id="A0A4Q9KSG4"/>
<dbReference type="Proteomes" id="UP000293045">
    <property type="component" value="Unassembled WGS sequence"/>
</dbReference>
<reference evidence="3 4" key="1">
    <citation type="submission" date="2017-12" db="EMBL/GenBank/DDBJ databases">
        <authorList>
            <person name="Pombert J.-F."/>
            <person name="Haag K.L."/>
            <person name="Ebert D."/>
        </authorList>
    </citation>
    <scope>NUCLEOTIDE SEQUENCE [LARGE SCALE GENOMIC DNA]</scope>
    <source>
        <strain evidence="3">IL-BN-2</strain>
    </source>
</reference>
<evidence type="ECO:0000313" key="3">
    <source>
        <dbReference type="EMBL" id="TBT97425.1"/>
    </source>
</evidence>
<evidence type="ECO:0000313" key="4">
    <source>
        <dbReference type="Proteomes" id="UP000293045"/>
    </source>
</evidence>
<keyword evidence="1" id="KW-0812">Transmembrane</keyword>
<dbReference type="VEuPathDB" id="MicrosporidiaDB:CWI36_0415p0020"/>
<proteinExistence type="predicted"/>
<feature type="transmembrane region" description="Helical" evidence="1">
    <location>
        <begin position="85"/>
        <end position="105"/>
    </location>
</feature>
<evidence type="ECO:0000256" key="1">
    <source>
        <dbReference type="SAM" id="Phobius"/>
    </source>
</evidence>